<comment type="caution">
    <text evidence="1">The sequence shown here is derived from an EMBL/GenBank/DDBJ whole genome shotgun (WGS) entry which is preliminary data.</text>
</comment>
<proteinExistence type="predicted"/>
<evidence type="ECO:0000313" key="1">
    <source>
        <dbReference type="EMBL" id="MBB3971839.1"/>
    </source>
</evidence>
<name>A0A7W6GFN6_9HYPH</name>
<keyword evidence="2" id="KW-1185">Reference proteome</keyword>
<protein>
    <recommendedName>
        <fullName evidence="3">GIY-YIG nuclease family protein</fullName>
    </recommendedName>
</protein>
<evidence type="ECO:0008006" key="3">
    <source>
        <dbReference type="Google" id="ProtNLM"/>
    </source>
</evidence>
<gene>
    <name evidence="1" type="ORF">GGR24_000472</name>
</gene>
<dbReference type="AlphaFoldDB" id="A0A7W6GFN6"/>
<evidence type="ECO:0000313" key="2">
    <source>
        <dbReference type="Proteomes" id="UP000528964"/>
    </source>
</evidence>
<organism evidence="1 2">
    <name type="scientific">Hansschlegelia beijingensis</name>
    <dbReference type="NCBI Taxonomy" id="1133344"/>
    <lineage>
        <taxon>Bacteria</taxon>
        <taxon>Pseudomonadati</taxon>
        <taxon>Pseudomonadota</taxon>
        <taxon>Alphaproteobacteria</taxon>
        <taxon>Hyphomicrobiales</taxon>
        <taxon>Methylopilaceae</taxon>
        <taxon>Hansschlegelia</taxon>
    </lineage>
</organism>
<sequence length="413" mass="43985">MSSLIFSGAKPRPHLLTGLPTVYTLTPTLSRPVITVISGSSLPLGDAEALENAGAYLIVREEPGSPPSIYVGEAGLLSNRLAGHSRLRPNSGAVFVIAVTSERGDLAKPDVRTLERLIYLGLAAEPMIELDNLDEPSHAPVDQPRFEQLCCFTADVLTRIGQSSLLPLGGRWRQALTGMSMCAELLVEPALEALIGARRMRTRGGGYKAEALFLQDGRCLLKKGSHVRSFTVASIGTRAAIHRQEALYAGLVTEQHGALITMRDLLFENQTRLACFVSGSTSGHWKRASTPKAEPRAASAAWLTLWREASPQACTAEDAKSIREVLGRTALLGEPDWPRAVQGDLKAAVRAALRVTNPLQGEPAATGSLDLAMSAVLACAIDGTPSAADVFDILLIRLKARGLAISAPIGMGF</sequence>
<dbReference type="EMBL" id="JACIDR010000001">
    <property type="protein sequence ID" value="MBB3971839.1"/>
    <property type="molecule type" value="Genomic_DNA"/>
</dbReference>
<reference evidence="1 2" key="1">
    <citation type="submission" date="2020-08" db="EMBL/GenBank/DDBJ databases">
        <title>Genomic Encyclopedia of Type Strains, Phase IV (KMG-IV): sequencing the most valuable type-strain genomes for metagenomic binning, comparative biology and taxonomic classification.</title>
        <authorList>
            <person name="Goeker M."/>
        </authorList>
    </citation>
    <scope>NUCLEOTIDE SEQUENCE [LARGE SCALE GENOMIC DNA]</scope>
    <source>
        <strain evidence="1 2">DSM 25481</strain>
    </source>
</reference>
<dbReference type="RefSeq" id="WP_183393683.1">
    <property type="nucleotide sequence ID" value="NZ_JACIDR010000001.1"/>
</dbReference>
<accession>A0A7W6GFN6</accession>
<dbReference type="Proteomes" id="UP000528964">
    <property type="component" value="Unassembled WGS sequence"/>
</dbReference>